<keyword evidence="7 11" id="KW-0418">Kinase</keyword>
<proteinExistence type="inferred from homology"/>
<dbReference type="AlphaFoldDB" id="A0A4Y3WAD6"/>
<evidence type="ECO:0000313" key="13">
    <source>
        <dbReference type="EMBL" id="GEC16007.1"/>
    </source>
</evidence>
<evidence type="ECO:0000256" key="8">
    <source>
        <dbReference type="ARBA" id="ARBA00022840"/>
    </source>
</evidence>
<feature type="binding site" evidence="11">
    <location>
        <begin position="12"/>
        <end position="15"/>
    </location>
    <ligand>
        <name>ATP</name>
        <dbReference type="ChEBI" id="CHEBI:30616"/>
    </ligand>
</feature>
<dbReference type="EMBL" id="BJNF01000048">
    <property type="protein sequence ID" value="GEC16007.1"/>
    <property type="molecule type" value="Genomic_DNA"/>
</dbReference>
<dbReference type="NCBIfam" id="TIGR02075">
    <property type="entry name" value="pyrH_bact"/>
    <property type="match status" value="1"/>
</dbReference>
<evidence type="ECO:0000256" key="3">
    <source>
        <dbReference type="ARBA" id="ARBA00007614"/>
    </source>
</evidence>
<dbReference type="OrthoDB" id="9807458at2"/>
<evidence type="ECO:0000259" key="12">
    <source>
        <dbReference type="Pfam" id="PF00696"/>
    </source>
</evidence>
<dbReference type="EC" id="2.7.4.22" evidence="11"/>
<dbReference type="PIRSF" id="PIRSF005650">
    <property type="entry name" value="Uridylate_kin"/>
    <property type="match status" value="1"/>
</dbReference>
<feature type="binding site" evidence="11">
    <location>
        <position position="162"/>
    </location>
    <ligand>
        <name>ATP</name>
        <dbReference type="ChEBI" id="CHEBI:30616"/>
    </ligand>
</feature>
<evidence type="ECO:0000256" key="6">
    <source>
        <dbReference type="ARBA" id="ARBA00022741"/>
    </source>
</evidence>
<dbReference type="PANTHER" id="PTHR42833">
    <property type="entry name" value="URIDYLATE KINASE"/>
    <property type="match status" value="1"/>
</dbReference>
<comment type="caution">
    <text evidence="13">The sequence shown here is derived from an EMBL/GenBank/DDBJ whole genome shotgun (WGS) entry which is preliminary data.</text>
</comment>
<dbReference type="Gene3D" id="3.40.1160.10">
    <property type="entry name" value="Acetylglutamate kinase-like"/>
    <property type="match status" value="1"/>
</dbReference>
<comment type="subcellular location">
    <subcellularLocation>
        <location evidence="1 11">Cytoplasm</location>
    </subcellularLocation>
</comment>
<evidence type="ECO:0000256" key="4">
    <source>
        <dbReference type="ARBA" id="ARBA00022490"/>
    </source>
</evidence>
<name>A0A4Y3WAD6_NITWI</name>
<dbReference type="GO" id="GO:0044210">
    <property type="term" value="P:'de novo' CTP biosynthetic process"/>
    <property type="evidence" value="ECO:0007669"/>
    <property type="project" value="UniProtKB-UniRule"/>
</dbReference>
<feature type="domain" description="Aspartate/glutamate/uridylate kinase" evidence="12">
    <location>
        <begin position="8"/>
        <end position="216"/>
    </location>
</feature>
<evidence type="ECO:0000256" key="5">
    <source>
        <dbReference type="ARBA" id="ARBA00022679"/>
    </source>
</evidence>
<comment type="activity regulation">
    <text evidence="11">Inhibited by UTP.</text>
</comment>
<organism evidence="13 14">
    <name type="scientific">Nitrobacter winogradskyi</name>
    <name type="common">Nitrobacter agilis</name>
    <dbReference type="NCBI Taxonomy" id="913"/>
    <lineage>
        <taxon>Bacteria</taxon>
        <taxon>Pseudomonadati</taxon>
        <taxon>Pseudomonadota</taxon>
        <taxon>Alphaproteobacteria</taxon>
        <taxon>Hyphomicrobiales</taxon>
        <taxon>Nitrobacteraceae</taxon>
        <taxon>Nitrobacter</taxon>
    </lineage>
</organism>
<dbReference type="PANTHER" id="PTHR42833:SF4">
    <property type="entry name" value="URIDYLATE KINASE PUMPKIN, CHLOROPLASTIC"/>
    <property type="match status" value="1"/>
</dbReference>
<evidence type="ECO:0000256" key="9">
    <source>
        <dbReference type="ARBA" id="ARBA00022975"/>
    </source>
</evidence>
<sequence>MDRPAYRRVVVKLSGEYLAGSQPFGIDQPTIDRIAGDLAEARALGVEVAVVVGGGNIFRGVEVSSRGVSRPTGDTMGMLATVMNCLALEAALERRGQSARALSSFVMPEVCELFTRRAAHKYLAEDRIVLLAGGTGNPYFTTDTTAVLRAAEIGAQAVLKATNVDGVYSSDPKKDPSAKRFERLSHTQALEGGYKVMDATAFALARETALPIIVFSIAEPGSIGAILKGTGRGTIVAS</sequence>
<evidence type="ECO:0000256" key="1">
    <source>
        <dbReference type="ARBA" id="ARBA00004496"/>
    </source>
</evidence>
<comment type="function">
    <text evidence="11">Catalyzes the reversible phosphorylation of UMP to UDP.</text>
</comment>
<dbReference type="Pfam" id="PF00696">
    <property type="entry name" value="AA_kinase"/>
    <property type="match status" value="1"/>
</dbReference>
<dbReference type="CDD" id="cd04254">
    <property type="entry name" value="AAK_UMPK-PyrH-Ec"/>
    <property type="match status" value="1"/>
</dbReference>
<comment type="similarity">
    <text evidence="3 11">Belongs to the UMP kinase family.</text>
</comment>
<feature type="binding site" evidence="11">
    <location>
        <position position="54"/>
    </location>
    <ligand>
        <name>UMP</name>
        <dbReference type="ChEBI" id="CHEBI:57865"/>
    </ligand>
</feature>
<dbReference type="GO" id="GO:0006225">
    <property type="term" value="P:UDP biosynthetic process"/>
    <property type="evidence" value="ECO:0007669"/>
    <property type="project" value="TreeGrafter"/>
</dbReference>
<feature type="binding site" evidence="11">
    <location>
        <position position="168"/>
    </location>
    <ligand>
        <name>ATP</name>
        <dbReference type="ChEBI" id="CHEBI:30616"/>
    </ligand>
</feature>
<reference evidence="13 14" key="1">
    <citation type="submission" date="2019-06" db="EMBL/GenBank/DDBJ databases">
        <title>Whole genome shotgun sequence of Nitrobacter winogradskyi NBRC 14297.</title>
        <authorList>
            <person name="Hosoyama A."/>
            <person name="Uohara A."/>
            <person name="Ohji S."/>
            <person name="Ichikawa N."/>
        </authorList>
    </citation>
    <scope>NUCLEOTIDE SEQUENCE [LARGE SCALE GENOMIC DNA]</scope>
    <source>
        <strain evidence="13 14">NBRC 14297</strain>
    </source>
</reference>
<dbReference type="InterPro" id="IPR001048">
    <property type="entry name" value="Asp/Glu/Uridylate_kinase"/>
</dbReference>
<feature type="binding site" evidence="11">
    <location>
        <position position="171"/>
    </location>
    <ligand>
        <name>ATP</name>
        <dbReference type="ChEBI" id="CHEBI:30616"/>
    </ligand>
</feature>
<keyword evidence="6 11" id="KW-0547">Nucleotide-binding</keyword>
<dbReference type="InterPro" id="IPR011817">
    <property type="entry name" value="Uridylate_kinase"/>
</dbReference>
<feature type="binding site" evidence="11">
    <location>
        <position position="59"/>
    </location>
    <ligand>
        <name>ATP</name>
        <dbReference type="ChEBI" id="CHEBI:30616"/>
    </ligand>
</feature>
<feature type="binding site" evidence="11">
    <location>
        <position position="163"/>
    </location>
    <ligand>
        <name>ATP</name>
        <dbReference type="ChEBI" id="CHEBI:30616"/>
    </ligand>
</feature>
<comment type="caution">
    <text evidence="11">Lacks conserved residue(s) required for the propagation of feature annotation.</text>
</comment>
<dbReference type="UniPathway" id="UPA00159">
    <property type="reaction ID" value="UER00275"/>
</dbReference>
<evidence type="ECO:0000256" key="10">
    <source>
        <dbReference type="ARBA" id="ARBA00047767"/>
    </source>
</evidence>
<keyword evidence="4 11" id="KW-0963">Cytoplasm</keyword>
<keyword evidence="8 11" id="KW-0067">ATP-binding</keyword>
<evidence type="ECO:0000256" key="2">
    <source>
        <dbReference type="ARBA" id="ARBA00004791"/>
    </source>
</evidence>
<dbReference type="HAMAP" id="MF_01220_B">
    <property type="entry name" value="PyrH_B"/>
    <property type="match status" value="1"/>
</dbReference>
<feature type="binding site" evidence="11">
    <location>
        <begin position="135"/>
        <end position="142"/>
    </location>
    <ligand>
        <name>UMP</name>
        <dbReference type="ChEBI" id="CHEBI:57865"/>
    </ligand>
</feature>
<evidence type="ECO:0000313" key="14">
    <source>
        <dbReference type="Proteomes" id="UP000318825"/>
    </source>
</evidence>
<dbReference type="InterPro" id="IPR036393">
    <property type="entry name" value="AceGlu_kinase-like_sf"/>
</dbReference>
<gene>
    <name evidence="11 13" type="primary">pyrH</name>
    <name evidence="13" type="ORF">NWI01_18990</name>
</gene>
<keyword evidence="5 11" id="KW-0808">Transferase</keyword>
<dbReference type="FunFam" id="3.40.1160.10:FF:000001">
    <property type="entry name" value="Uridylate kinase"/>
    <property type="match status" value="1"/>
</dbReference>
<dbReference type="RefSeq" id="WP_141383660.1">
    <property type="nucleotide sequence ID" value="NZ_BJNF01000048.1"/>
</dbReference>
<dbReference type="SUPFAM" id="SSF53633">
    <property type="entry name" value="Carbamate kinase-like"/>
    <property type="match status" value="1"/>
</dbReference>
<feature type="binding site" evidence="11">
    <location>
        <position position="74"/>
    </location>
    <ligand>
        <name>UMP</name>
        <dbReference type="ChEBI" id="CHEBI:57865"/>
    </ligand>
</feature>
<dbReference type="GO" id="GO:0033862">
    <property type="term" value="F:UMP kinase activity"/>
    <property type="evidence" value="ECO:0007669"/>
    <property type="project" value="UniProtKB-EC"/>
</dbReference>
<comment type="subunit">
    <text evidence="11">Homohexamer.</text>
</comment>
<evidence type="ECO:0000256" key="11">
    <source>
        <dbReference type="HAMAP-Rule" id="MF_01220"/>
    </source>
</evidence>
<dbReference type="InterPro" id="IPR015963">
    <property type="entry name" value="Uridylate_kinase_bac"/>
</dbReference>
<accession>A0A4Y3WAD6</accession>
<protein>
    <recommendedName>
        <fullName evidence="11">Uridylate kinase</fullName>
        <shortName evidence="11">UK</shortName>
        <ecNumber evidence="11">2.7.4.22</ecNumber>
    </recommendedName>
    <alternativeName>
        <fullName evidence="11">Uridine monophosphate kinase</fullName>
        <shortName evidence="11">UMP kinase</shortName>
        <shortName evidence="11">UMPK</shortName>
    </alternativeName>
</protein>
<dbReference type="Proteomes" id="UP000318825">
    <property type="component" value="Unassembled WGS sequence"/>
</dbReference>
<keyword evidence="9 11" id="KW-0665">Pyrimidine biosynthesis</keyword>
<comment type="pathway">
    <text evidence="2 11">Pyrimidine metabolism; CTP biosynthesis via de novo pathway; UDP from UMP (UMPK route): step 1/1.</text>
</comment>
<dbReference type="GO" id="GO:0005829">
    <property type="term" value="C:cytosol"/>
    <property type="evidence" value="ECO:0007669"/>
    <property type="project" value="TreeGrafter"/>
</dbReference>
<evidence type="ECO:0000256" key="7">
    <source>
        <dbReference type="ARBA" id="ARBA00022777"/>
    </source>
</evidence>
<comment type="catalytic activity">
    <reaction evidence="10 11">
        <text>UMP + ATP = UDP + ADP</text>
        <dbReference type="Rhea" id="RHEA:24400"/>
        <dbReference type="ChEBI" id="CHEBI:30616"/>
        <dbReference type="ChEBI" id="CHEBI:57865"/>
        <dbReference type="ChEBI" id="CHEBI:58223"/>
        <dbReference type="ChEBI" id="CHEBI:456216"/>
        <dbReference type="EC" id="2.7.4.22"/>
    </reaction>
</comment>
<dbReference type="GO" id="GO:0005524">
    <property type="term" value="F:ATP binding"/>
    <property type="evidence" value="ECO:0007669"/>
    <property type="project" value="UniProtKB-KW"/>
</dbReference>
<feature type="binding site" evidence="11">
    <location>
        <position position="55"/>
    </location>
    <ligand>
        <name>ATP</name>
        <dbReference type="ChEBI" id="CHEBI:30616"/>
    </ligand>
</feature>